<protein>
    <submittedName>
        <fullName evidence="2">Uncharacterized protein</fullName>
    </submittedName>
</protein>
<dbReference type="Proteomes" id="UP000199701">
    <property type="component" value="Unassembled WGS sequence"/>
</dbReference>
<feature type="transmembrane region" description="Helical" evidence="1">
    <location>
        <begin position="248"/>
        <end position="269"/>
    </location>
</feature>
<proteinExistence type="predicted"/>
<sequence>MLMELIKNIKSLTKIQLRQNKNLVVVAISALALCMLISNLGLIFNHNGESTSLFISINNIIPGILFLILLAIIPISTNMLTNKKISMYPSTGISRFASRILADHICILIILGFTFLMYCIEYPILMAISAGGSDMVVSFAFDIKYALVGTINVLSYYLLAYGVSVLMYCIATKLGVIKSIFFYIGFFMIVIFLFKSNIITFIGIRDYFGEERYLGMYVYKTWSIWFITMIISFLVASSTKTIKEELRGIRFVVCIAIIGCFIVTAFLPLSSRSSKNFGNISIYSSASKFNELKETNIYKETVVKCDAFNRDKIAALSISPQIYFMTETEAMKGGILENDSSLKGEIVVVTFFPDEKYNNQYIYQYYLDNMTISCKNSIIDYSFSNTKTVINFLWGDSYKFLDSYDLEYSGVYPDINEKSVMIIAPESVMIN</sequence>
<dbReference type="RefSeq" id="WP_092455469.1">
    <property type="nucleotide sequence ID" value="NZ_FOJI01000012.1"/>
</dbReference>
<keyword evidence="1" id="KW-1133">Transmembrane helix</keyword>
<dbReference type="AlphaFoldDB" id="A0A1I0R754"/>
<feature type="transmembrane region" description="Helical" evidence="1">
    <location>
        <begin position="216"/>
        <end position="236"/>
    </location>
</feature>
<feature type="transmembrane region" description="Helical" evidence="1">
    <location>
        <begin position="101"/>
        <end position="125"/>
    </location>
</feature>
<organism evidence="2 3">
    <name type="scientific">[Clostridium] fimetarium</name>
    <dbReference type="NCBI Taxonomy" id="99656"/>
    <lineage>
        <taxon>Bacteria</taxon>
        <taxon>Bacillati</taxon>
        <taxon>Bacillota</taxon>
        <taxon>Clostridia</taxon>
        <taxon>Lachnospirales</taxon>
        <taxon>Lachnospiraceae</taxon>
    </lineage>
</organism>
<accession>A0A1I0R754</accession>
<gene>
    <name evidence="2" type="ORF">SAMN05421659_112100</name>
</gene>
<dbReference type="EMBL" id="FOJI01000012">
    <property type="protein sequence ID" value="SEW36500.1"/>
    <property type="molecule type" value="Genomic_DNA"/>
</dbReference>
<feature type="transmembrane region" description="Helical" evidence="1">
    <location>
        <begin position="180"/>
        <end position="204"/>
    </location>
</feature>
<feature type="transmembrane region" description="Helical" evidence="1">
    <location>
        <begin position="145"/>
        <end position="168"/>
    </location>
</feature>
<reference evidence="2 3" key="1">
    <citation type="submission" date="2016-10" db="EMBL/GenBank/DDBJ databases">
        <authorList>
            <person name="de Groot N.N."/>
        </authorList>
    </citation>
    <scope>NUCLEOTIDE SEQUENCE [LARGE SCALE GENOMIC DNA]</scope>
    <source>
        <strain evidence="2 3">DSM 9179</strain>
    </source>
</reference>
<keyword evidence="3" id="KW-1185">Reference proteome</keyword>
<evidence type="ECO:0000313" key="3">
    <source>
        <dbReference type="Proteomes" id="UP000199701"/>
    </source>
</evidence>
<name>A0A1I0R754_9FIRM</name>
<feature type="transmembrane region" description="Helical" evidence="1">
    <location>
        <begin position="21"/>
        <end position="40"/>
    </location>
</feature>
<evidence type="ECO:0000256" key="1">
    <source>
        <dbReference type="SAM" id="Phobius"/>
    </source>
</evidence>
<keyword evidence="1" id="KW-0812">Transmembrane</keyword>
<feature type="transmembrane region" description="Helical" evidence="1">
    <location>
        <begin position="60"/>
        <end position="80"/>
    </location>
</feature>
<keyword evidence="1" id="KW-0472">Membrane</keyword>
<evidence type="ECO:0000313" key="2">
    <source>
        <dbReference type="EMBL" id="SEW36500.1"/>
    </source>
</evidence>
<dbReference type="STRING" id="99656.SAMN05421659_112100"/>